<dbReference type="EMBL" id="JACHHZ010000007">
    <property type="protein sequence ID" value="MBB6096193.1"/>
    <property type="molecule type" value="Genomic_DNA"/>
</dbReference>
<organism evidence="2 3">
    <name type="scientific">Povalibacter uvarum</name>
    <dbReference type="NCBI Taxonomy" id="732238"/>
    <lineage>
        <taxon>Bacteria</taxon>
        <taxon>Pseudomonadati</taxon>
        <taxon>Pseudomonadota</taxon>
        <taxon>Gammaproteobacteria</taxon>
        <taxon>Steroidobacterales</taxon>
        <taxon>Steroidobacteraceae</taxon>
        <taxon>Povalibacter</taxon>
    </lineage>
</organism>
<keyword evidence="3" id="KW-1185">Reference proteome</keyword>
<feature type="region of interest" description="Disordered" evidence="1">
    <location>
        <begin position="1"/>
        <end position="29"/>
    </location>
</feature>
<comment type="caution">
    <text evidence="2">The sequence shown here is derived from an EMBL/GenBank/DDBJ whole genome shotgun (WGS) entry which is preliminary data.</text>
</comment>
<proteinExistence type="predicted"/>
<evidence type="ECO:0000313" key="3">
    <source>
        <dbReference type="Proteomes" id="UP000588068"/>
    </source>
</evidence>
<accession>A0A841HTR9</accession>
<name>A0A841HTR9_9GAMM</name>
<gene>
    <name evidence="2" type="ORF">HNQ60_005115</name>
</gene>
<feature type="compositionally biased region" description="Basic residues" evidence="1">
    <location>
        <begin position="1"/>
        <end position="12"/>
    </location>
</feature>
<protein>
    <submittedName>
        <fullName evidence="2">Uncharacterized protein</fullName>
    </submittedName>
</protein>
<reference evidence="2 3" key="1">
    <citation type="submission" date="2020-08" db="EMBL/GenBank/DDBJ databases">
        <title>Genomic Encyclopedia of Type Strains, Phase IV (KMG-IV): sequencing the most valuable type-strain genomes for metagenomic binning, comparative biology and taxonomic classification.</title>
        <authorList>
            <person name="Goeker M."/>
        </authorList>
    </citation>
    <scope>NUCLEOTIDE SEQUENCE [LARGE SCALE GENOMIC DNA]</scope>
    <source>
        <strain evidence="2 3">DSM 26723</strain>
    </source>
</reference>
<evidence type="ECO:0000313" key="2">
    <source>
        <dbReference type="EMBL" id="MBB6096193.1"/>
    </source>
</evidence>
<evidence type="ECO:0000256" key="1">
    <source>
        <dbReference type="SAM" id="MobiDB-lite"/>
    </source>
</evidence>
<dbReference type="Proteomes" id="UP000588068">
    <property type="component" value="Unassembled WGS sequence"/>
</dbReference>
<dbReference type="AlphaFoldDB" id="A0A841HTR9"/>
<sequence length="113" mass="12369">MARKHHKSKSRPSRNCASPASEADPKTRGEIIENERMRLMKAHAILGCVQQAIESDGVCAGDRPYWPAAIEAAGELVNEAVRRLEDLEYAEGRETLAAGVREMAAAYDVAPLH</sequence>